<comment type="caution">
    <text evidence="1">The sequence shown here is derived from an EMBL/GenBank/DDBJ whole genome shotgun (WGS) entry which is preliminary data.</text>
</comment>
<protein>
    <submittedName>
        <fullName evidence="1">Uncharacterized protein</fullName>
    </submittedName>
</protein>
<dbReference type="EMBL" id="BARV01015938">
    <property type="protein sequence ID" value="GAI21196.1"/>
    <property type="molecule type" value="Genomic_DNA"/>
</dbReference>
<name>X1MT51_9ZZZZ</name>
<evidence type="ECO:0000313" key="1">
    <source>
        <dbReference type="EMBL" id="GAI21196.1"/>
    </source>
</evidence>
<gene>
    <name evidence="1" type="ORF">S06H3_27469</name>
</gene>
<dbReference type="AlphaFoldDB" id="X1MT51"/>
<organism evidence="1">
    <name type="scientific">marine sediment metagenome</name>
    <dbReference type="NCBI Taxonomy" id="412755"/>
    <lineage>
        <taxon>unclassified sequences</taxon>
        <taxon>metagenomes</taxon>
        <taxon>ecological metagenomes</taxon>
    </lineage>
</organism>
<proteinExistence type="predicted"/>
<feature type="non-terminal residue" evidence="1">
    <location>
        <position position="1"/>
    </location>
</feature>
<reference evidence="1" key="1">
    <citation type="journal article" date="2014" name="Front. Microbiol.">
        <title>High frequency of phylogenetically diverse reductive dehalogenase-homologous genes in deep subseafloor sedimentary metagenomes.</title>
        <authorList>
            <person name="Kawai M."/>
            <person name="Futagami T."/>
            <person name="Toyoda A."/>
            <person name="Takaki Y."/>
            <person name="Nishi S."/>
            <person name="Hori S."/>
            <person name="Arai W."/>
            <person name="Tsubouchi T."/>
            <person name="Morono Y."/>
            <person name="Uchiyama I."/>
            <person name="Ito T."/>
            <person name="Fujiyama A."/>
            <person name="Inagaki F."/>
            <person name="Takami H."/>
        </authorList>
    </citation>
    <scope>NUCLEOTIDE SEQUENCE</scope>
    <source>
        <strain evidence="1">Expedition CK06-06</strain>
    </source>
</reference>
<sequence length="100" mass="11842">SYVAKERDRLLDEAIKKFIPQQASVTSQNSVNSGYLAHRREYYLFPGKTGEVDYVVLDRKKAHFVGDKVDENEYEKEFTRVLKRHKIVFSYDGMYIFKKI</sequence>
<accession>X1MT51</accession>